<protein>
    <recommendedName>
        <fullName evidence="1">Reverse transcriptase Ty1/copia-type domain-containing protein</fullName>
    </recommendedName>
</protein>
<reference evidence="2" key="1">
    <citation type="submission" date="2015-10" db="EMBL/GenBank/DDBJ databases">
        <authorList>
            <person name="Martinez-Garcia P.J."/>
            <person name="Crepeau M.W."/>
            <person name="Puiu D."/>
            <person name="Gonzalez-Ibeas D."/>
            <person name="Whalen J."/>
            <person name="Stevens K."/>
            <person name="Paul R."/>
            <person name="Butterfield T."/>
            <person name="Britton M."/>
            <person name="Reagan R."/>
            <person name="Chakraborty S."/>
            <person name="Walawage S.L."/>
            <person name="Vasquez-Gross H.A."/>
            <person name="Cardeno C."/>
            <person name="Famula R."/>
            <person name="Pratt K."/>
            <person name="Kuruganti S."/>
            <person name="Aradhya M.K."/>
            <person name="Leslie C.A."/>
            <person name="Dandekar A.M."/>
            <person name="Salzberg S.L."/>
            <person name="Wegrzyn J.L."/>
            <person name="Langley C.H."/>
            <person name="Neale D.B."/>
        </authorList>
    </citation>
    <scope>NUCLEOTIDE SEQUENCE</scope>
    <source>
        <tissue evidence="2">Leaves</tissue>
    </source>
</reference>
<accession>A0A833UQ45</accession>
<organism evidence="2 3">
    <name type="scientific">Juglans regia</name>
    <name type="common">English walnut</name>
    <dbReference type="NCBI Taxonomy" id="51240"/>
    <lineage>
        <taxon>Eukaryota</taxon>
        <taxon>Viridiplantae</taxon>
        <taxon>Streptophyta</taxon>
        <taxon>Embryophyta</taxon>
        <taxon>Tracheophyta</taxon>
        <taxon>Spermatophyta</taxon>
        <taxon>Magnoliopsida</taxon>
        <taxon>eudicotyledons</taxon>
        <taxon>Gunneridae</taxon>
        <taxon>Pentapetalae</taxon>
        <taxon>rosids</taxon>
        <taxon>fabids</taxon>
        <taxon>Fagales</taxon>
        <taxon>Juglandaceae</taxon>
        <taxon>Juglans</taxon>
    </lineage>
</organism>
<name>A0A833UQ45_JUGRE</name>
<gene>
    <name evidence="2" type="ORF">F2P56_020069</name>
</gene>
<dbReference type="InterPro" id="IPR013103">
    <property type="entry name" value="RVT_2"/>
</dbReference>
<evidence type="ECO:0000259" key="1">
    <source>
        <dbReference type="Pfam" id="PF07727"/>
    </source>
</evidence>
<comment type="caution">
    <text evidence="2">The sequence shown here is derived from an EMBL/GenBank/DDBJ whole genome shotgun (WGS) entry which is preliminary data.</text>
</comment>
<reference evidence="2" key="2">
    <citation type="submission" date="2020-03" db="EMBL/GenBank/DDBJ databases">
        <title>Walnut 2.0.</title>
        <authorList>
            <person name="Marrano A."/>
            <person name="Britton M."/>
            <person name="Zimin A.V."/>
            <person name="Zaini P.A."/>
            <person name="Workman R."/>
            <person name="Puiu D."/>
            <person name="Bianco L."/>
            <person name="Allen B.J."/>
            <person name="Troggio M."/>
            <person name="Leslie C.A."/>
            <person name="Timp W."/>
            <person name="Dendekar A."/>
            <person name="Salzberg S.L."/>
            <person name="Neale D.B."/>
        </authorList>
    </citation>
    <scope>NUCLEOTIDE SEQUENCE</scope>
    <source>
        <tissue evidence="2">Leaves</tissue>
    </source>
</reference>
<proteinExistence type="predicted"/>
<dbReference type="PANTHER" id="PTHR11439">
    <property type="entry name" value="GAG-POL-RELATED RETROTRANSPOSON"/>
    <property type="match status" value="1"/>
</dbReference>
<dbReference type="Pfam" id="PF07727">
    <property type="entry name" value="RVT_2"/>
    <property type="match status" value="1"/>
</dbReference>
<evidence type="ECO:0000313" key="3">
    <source>
        <dbReference type="Proteomes" id="UP000619265"/>
    </source>
</evidence>
<evidence type="ECO:0000313" key="2">
    <source>
        <dbReference type="EMBL" id="KAF5460182.1"/>
    </source>
</evidence>
<dbReference type="PANTHER" id="PTHR11439:SF470">
    <property type="entry name" value="CYSTEINE-RICH RLK (RECEPTOR-LIKE PROTEIN KINASE) 8"/>
    <property type="match status" value="1"/>
</dbReference>
<dbReference type="CDD" id="cd09272">
    <property type="entry name" value="RNase_HI_RT_Ty1"/>
    <property type="match status" value="1"/>
</dbReference>
<dbReference type="SUPFAM" id="SSF56672">
    <property type="entry name" value="DNA/RNA polymerases"/>
    <property type="match status" value="1"/>
</dbReference>
<dbReference type="Proteomes" id="UP000619265">
    <property type="component" value="Unassembled WGS sequence"/>
</dbReference>
<dbReference type="InterPro" id="IPR043502">
    <property type="entry name" value="DNA/RNA_pol_sf"/>
</dbReference>
<dbReference type="Gramene" id="Jr09_06210_p1">
    <property type="protein sequence ID" value="cds.Jr09_06210_p1"/>
    <property type="gene ID" value="Jr09_06210"/>
</dbReference>
<dbReference type="EMBL" id="LIHL02000009">
    <property type="protein sequence ID" value="KAF5460182.1"/>
    <property type="molecule type" value="Genomic_DNA"/>
</dbReference>
<sequence length="396" mass="44929">MTSEISALELNNTWTLVELPPHKHSIGSRWVFKIKHNSDGTIERYKVCLVAKGFTQQEGLDYNETFSPVAKLVTLRTLLAVASIKGWFLWQFDIQNAFLHGDLEEEVYMRKPPGYLKGSPTQVCQLNKSLYGLKQASRQWYSKFSNALIVFGFQQSKADYSLFTRLHNGSFTAFLVYVNDIIVASSSLDSIDDLQSFLNNHFHIKCLGDLRFFLDIEVARSSKGISICQRKYSLDILSNAGFLGTHPLKLPMDQNLKLRKDDSTVLSDPLPYRRLVGRLIYLTITRPDISYVIHVLSQFMTTPSSSHLHAAQQVLRYIKNVPGQGLLFPSNSALLLQGYTYSNWAFCPDSRRSITGFCIFLGTSLISWRSKKQSVVSRSSTEVEYRAMATTSCELQ</sequence>
<feature type="domain" description="Reverse transcriptase Ty1/copia-type" evidence="1">
    <location>
        <begin position="11"/>
        <end position="252"/>
    </location>
</feature>
<dbReference type="AlphaFoldDB" id="A0A833UQ45"/>